<dbReference type="STRING" id="1246637.MTBBW1_710004"/>
<accession>A0A1W1HIV0</accession>
<sequence>MPGVNIIDFTGYMLFYSKYCFGVVNLLQRFKENLTTNNVNQNRHKSNSDEDNYECPTTTKYAIDTGRIP</sequence>
<gene>
    <name evidence="1" type="ORF">MTBBW1_710004</name>
</gene>
<evidence type="ECO:0000313" key="2">
    <source>
        <dbReference type="Proteomes" id="UP000191931"/>
    </source>
</evidence>
<name>A0A1W1HIV0_9BACT</name>
<evidence type="ECO:0000313" key="1">
    <source>
        <dbReference type="EMBL" id="SLM32404.1"/>
    </source>
</evidence>
<dbReference type="EMBL" id="FWEV01000316">
    <property type="protein sequence ID" value="SLM32404.1"/>
    <property type="molecule type" value="Genomic_DNA"/>
</dbReference>
<reference evidence="1 2" key="1">
    <citation type="submission" date="2017-03" db="EMBL/GenBank/DDBJ databases">
        <authorList>
            <person name="Afonso C.L."/>
            <person name="Miller P.J."/>
            <person name="Scott M.A."/>
            <person name="Spackman E."/>
            <person name="Goraichik I."/>
            <person name="Dimitrov K.M."/>
            <person name="Suarez D.L."/>
            <person name="Swayne D.E."/>
        </authorList>
    </citation>
    <scope>NUCLEOTIDE SEQUENCE [LARGE SCALE GENOMIC DNA]</scope>
    <source>
        <strain evidence="1">PRJEB14757</strain>
    </source>
</reference>
<keyword evidence="2" id="KW-1185">Reference proteome</keyword>
<organism evidence="1 2">
    <name type="scientific">Desulfamplus magnetovallimortis</name>
    <dbReference type="NCBI Taxonomy" id="1246637"/>
    <lineage>
        <taxon>Bacteria</taxon>
        <taxon>Pseudomonadati</taxon>
        <taxon>Thermodesulfobacteriota</taxon>
        <taxon>Desulfobacteria</taxon>
        <taxon>Desulfobacterales</taxon>
        <taxon>Desulfobacteraceae</taxon>
        <taxon>Desulfamplus</taxon>
    </lineage>
</organism>
<dbReference type="AlphaFoldDB" id="A0A1W1HIV0"/>
<dbReference type="Proteomes" id="UP000191931">
    <property type="component" value="Unassembled WGS sequence"/>
</dbReference>
<protein>
    <submittedName>
        <fullName evidence="1">Uncharacterized protein</fullName>
    </submittedName>
</protein>
<proteinExistence type="predicted"/>